<evidence type="ECO:0000313" key="6">
    <source>
        <dbReference type="Proteomes" id="UP001046870"/>
    </source>
</evidence>
<keyword evidence="6" id="KW-1185">Reference proteome</keyword>
<feature type="region of interest" description="Disordered" evidence="3">
    <location>
        <begin position="243"/>
        <end position="262"/>
    </location>
</feature>
<dbReference type="GO" id="GO:0030246">
    <property type="term" value="F:carbohydrate binding"/>
    <property type="evidence" value="ECO:0007669"/>
    <property type="project" value="UniProtKB-KW"/>
</dbReference>
<dbReference type="GO" id="GO:0004653">
    <property type="term" value="F:polypeptide N-acetylgalactosaminyltransferase activity"/>
    <property type="evidence" value="ECO:0007669"/>
    <property type="project" value="TreeGrafter"/>
</dbReference>
<evidence type="ECO:0000256" key="3">
    <source>
        <dbReference type="SAM" id="MobiDB-lite"/>
    </source>
</evidence>
<dbReference type="Gene3D" id="2.80.10.50">
    <property type="match status" value="1"/>
</dbReference>
<evidence type="ECO:0000259" key="4">
    <source>
        <dbReference type="SMART" id="SM00458"/>
    </source>
</evidence>
<dbReference type="Pfam" id="PF00652">
    <property type="entry name" value="Ricin_B_lectin"/>
    <property type="match status" value="1"/>
</dbReference>
<dbReference type="InterPro" id="IPR000772">
    <property type="entry name" value="Ricin_B_lectin"/>
</dbReference>
<dbReference type="SUPFAM" id="SSF50370">
    <property type="entry name" value="Ricin B-like lectins"/>
    <property type="match status" value="1"/>
</dbReference>
<dbReference type="EMBL" id="JAFDVH010000005">
    <property type="protein sequence ID" value="KAG7477461.1"/>
    <property type="molecule type" value="Genomic_DNA"/>
</dbReference>
<feature type="compositionally biased region" description="Basic and acidic residues" evidence="3">
    <location>
        <begin position="251"/>
        <end position="262"/>
    </location>
</feature>
<dbReference type="PANTHER" id="PTHR11675:SF137">
    <property type="entry name" value="POLYPEPTIDE N-ACETYLGALACTOSAMINYLTRANSFERASE"/>
    <property type="match status" value="1"/>
</dbReference>
<dbReference type="GO" id="GO:0006493">
    <property type="term" value="P:protein O-linked glycosylation"/>
    <property type="evidence" value="ECO:0007669"/>
    <property type="project" value="TreeGrafter"/>
</dbReference>
<evidence type="ECO:0000256" key="1">
    <source>
        <dbReference type="ARBA" id="ARBA00022734"/>
    </source>
</evidence>
<reference evidence="5" key="1">
    <citation type="submission" date="2021-01" db="EMBL/GenBank/DDBJ databases">
        <authorList>
            <person name="Zahm M."/>
            <person name="Roques C."/>
            <person name="Cabau C."/>
            <person name="Klopp C."/>
            <person name="Donnadieu C."/>
            <person name="Jouanno E."/>
            <person name="Lampietro C."/>
            <person name="Louis A."/>
            <person name="Herpin A."/>
            <person name="Echchiki A."/>
            <person name="Berthelot C."/>
            <person name="Parey E."/>
            <person name="Roest-Crollius H."/>
            <person name="Braasch I."/>
            <person name="Postlethwait J."/>
            <person name="Bobe J."/>
            <person name="Montfort J."/>
            <person name="Bouchez O."/>
            <person name="Begum T."/>
            <person name="Mejri S."/>
            <person name="Adams A."/>
            <person name="Chen W.-J."/>
            <person name="Guiguen Y."/>
        </authorList>
    </citation>
    <scope>NUCLEOTIDE SEQUENCE</scope>
    <source>
        <strain evidence="5">YG-15Mar2019-1</strain>
        <tissue evidence="5">Brain</tissue>
    </source>
</reference>
<dbReference type="PROSITE" id="PS50231">
    <property type="entry name" value="RICIN_B_LECTIN"/>
    <property type="match status" value="1"/>
</dbReference>
<dbReference type="GO" id="GO:0005794">
    <property type="term" value="C:Golgi apparatus"/>
    <property type="evidence" value="ECO:0007669"/>
    <property type="project" value="TreeGrafter"/>
</dbReference>
<feature type="domain" description="Ricin B lectin" evidence="4">
    <location>
        <begin position="120"/>
        <end position="247"/>
    </location>
</feature>
<comment type="caution">
    <text evidence="5">The sequence shown here is derived from an EMBL/GenBank/DDBJ whole genome shotgun (WGS) entry which is preliminary data.</text>
</comment>
<keyword evidence="1" id="KW-0430">Lectin</keyword>
<dbReference type="SUPFAM" id="SSF53448">
    <property type="entry name" value="Nucleotide-diphospho-sugar transferases"/>
    <property type="match status" value="1"/>
</dbReference>
<dbReference type="InterPro" id="IPR029044">
    <property type="entry name" value="Nucleotide-diphossugar_trans"/>
</dbReference>
<sequence>MPELWSLCRAQVWLCGGQLEIIPCSVVGHIFRSQSPHTFPKGVGVIIRNQVRLAEVWMDEYKQIFYRRNQKAAAIAREKNYGDISERLKIRERLHCKNFSWYLENIYPEAFVPDLVPLKFGAIQNFASKTCLDMGPDNTGGKPLIMYVCHNMGGNQYFEYTSHRELRHSMKKHQLCLHSAQGSEPVKAQPCQLKGRGTRVDPAQEWELTPEQFLQNPSSGMCLSLIKDQILMDSCNPADPRQHWAFSGSNHAREPGKRGLAG</sequence>
<proteinExistence type="predicted"/>
<dbReference type="PANTHER" id="PTHR11675">
    <property type="entry name" value="N-ACETYLGALACTOSAMINYLTRANSFERASE"/>
    <property type="match status" value="1"/>
</dbReference>
<dbReference type="InterPro" id="IPR035992">
    <property type="entry name" value="Ricin_B-like_lectins"/>
</dbReference>
<dbReference type="SMART" id="SM00458">
    <property type="entry name" value="RICIN"/>
    <property type="match status" value="1"/>
</dbReference>
<dbReference type="OrthoDB" id="429263at2759"/>
<accession>A0A9D3Q7M7</accession>
<keyword evidence="2" id="KW-1015">Disulfide bond</keyword>
<name>A0A9D3Q7M7_MEGAT</name>
<protein>
    <recommendedName>
        <fullName evidence="4">Ricin B lectin domain-containing protein</fullName>
    </recommendedName>
</protein>
<gene>
    <name evidence="5" type="ORF">MATL_G00069950</name>
</gene>
<organism evidence="5 6">
    <name type="scientific">Megalops atlanticus</name>
    <name type="common">Tarpon</name>
    <name type="synonym">Clupea gigantea</name>
    <dbReference type="NCBI Taxonomy" id="7932"/>
    <lineage>
        <taxon>Eukaryota</taxon>
        <taxon>Metazoa</taxon>
        <taxon>Chordata</taxon>
        <taxon>Craniata</taxon>
        <taxon>Vertebrata</taxon>
        <taxon>Euteleostomi</taxon>
        <taxon>Actinopterygii</taxon>
        <taxon>Neopterygii</taxon>
        <taxon>Teleostei</taxon>
        <taxon>Elopiformes</taxon>
        <taxon>Megalopidae</taxon>
        <taxon>Megalops</taxon>
    </lineage>
</organism>
<evidence type="ECO:0000313" key="5">
    <source>
        <dbReference type="EMBL" id="KAG7477461.1"/>
    </source>
</evidence>
<dbReference type="AlphaFoldDB" id="A0A9D3Q7M7"/>
<evidence type="ECO:0000256" key="2">
    <source>
        <dbReference type="ARBA" id="ARBA00023157"/>
    </source>
</evidence>
<dbReference type="Proteomes" id="UP001046870">
    <property type="component" value="Chromosome 5"/>
</dbReference>
<dbReference type="Gene3D" id="3.90.550.10">
    <property type="entry name" value="Spore Coat Polysaccharide Biosynthesis Protein SpsA, Chain A"/>
    <property type="match status" value="1"/>
</dbReference>
<dbReference type="FunFam" id="2.80.10.50:FF:000024">
    <property type="entry name" value="Polypeptide N-acetylgalactosaminyltransferase"/>
    <property type="match status" value="1"/>
</dbReference>